<evidence type="ECO:0000256" key="3">
    <source>
        <dbReference type="ARBA" id="ARBA00022795"/>
    </source>
</evidence>
<accession>A0ABU8JD10</accession>
<sequence length="140" mass="14784">MAVDAIGSVLQTQDAALPANSKINEQDFIKLFVSELQYQDPMQPMDNGQFLTQLAQFVGIQQQQQTVQGVNNLLALSASGQSLGLLNHTIQFASADGTTVATGRVTAIQFDANGASLSVATSASNTVTGIRMSQVQQITP</sequence>
<keyword evidence="5" id="KW-0969">Cilium</keyword>
<keyword evidence="5" id="KW-0282">Flagellum</keyword>
<evidence type="ECO:0000256" key="4">
    <source>
        <dbReference type="ARBA" id="ARBA00024746"/>
    </source>
</evidence>
<dbReference type="RefSeq" id="WP_336808091.1">
    <property type="nucleotide sequence ID" value="NZ_JBBBNY010000008.1"/>
</dbReference>
<protein>
    <recommendedName>
        <fullName evidence="2">Basal-body rod modification protein FlgD</fullName>
    </recommendedName>
</protein>
<evidence type="ECO:0000256" key="1">
    <source>
        <dbReference type="ARBA" id="ARBA00010577"/>
    </source>
</evidence>
<gene>
    <name evidence="5" type="ORF">WAT24_11890</name>
</gene>
<dbReference type="Proteomes" id="UP001381174">
    <property type="component" value="Unassembled WGS sequence"/>
</dbReference>
<proteinExistence type="inferred from homology"/>
<dbReference type="InterPro" id="IPR005648">
    <property type="entry name" value="FlgD"/>
</dbReference>
<dbReference type="Pfam" id="PF03963">
    <property type="entry name" value="FlgD"/>
    <property type="match status" value="1"/>
</dbReference>
<reference evidence="5 6" key="1">
    <citation type="journal article" date="2014" name="Int. J. Syst. Evol. Microbiol.">
        <title>Fulvimonas yonginensis sp. nov., isolated from greenhouse soil, and emended description of the genus Fulvimonas.</title>
        <authorList>
            <person name="Ahn J.H."/>
            <person name="Kim S.J."/>
            <person name="Weon H.Y."/>
            <person name="Hong S.B."/>
            <person name="Seok S.J."/>
            <person name="Kwon S.W."/>
        </authorList>
    </citation>
    <scope>NUCLEOTIDE SEQUENCE [LARGE SCALE GENOMIC DNA]</scope>
    <source>
        <strain evidence="5 6">KACC 16952</strain>
    </source>
</reference>
<evidence type="ECO:0000313" key="6">
    <source>
        <dbReference type="Proteomes" id="UP001381174"/>
    </source>
</evidence>
<organism evidence="5 6">
    <name type="scientific">Fulvimonas yonginensis</name>
    <dbReference type="NCBI Taxonomy" id="1495200"/>
    <lineage>
        <taxon>Bacteria</taxon>
        <taxon>Pseudomonadati</taxon>
        <taxon>Pseudomonadota</taxon>
        <taxon>Gammaproteobacteria</taxon>
        <taxon>Lysobacterales</taxon>
        <taxon>Rhodanobacteraceae</taxon>
        <taxon>Fulvimonas</taxon>
    </lineage>
</organism>
<keyword evidence="6" id="KW-1185">Reference proteome</keyword>
<evidence type="ECO:0000256" key="2">
    <source>
        <dbReference type="ARBA" id="ARBA00016013"/>
    </source>
</evidence>
<comment type="function">
    <text evidence="4">Required for flagellar hook formation. May act as a scaffolding protein.</text>
</comment>
<comment type="similarity">
    <text evidence="1">Belongs to the FlgD family.</text>
</comment>
<evidence type="ECO:0000313" key="5">
    <source>
        <dbReference type="EMBL" id="MEI7037461.1"/>
    </source>
</evidence>
<dbReference type="EMBL" id="JBBBNY010000008">
    <property type="protein sequence ID" value="MEI7037461.1"/>
    <property type="molecule type" value="Genomic_DNA"/>
</dbReference>
<comment type="caution">
    <text evidence="5">The sequence shown here is derived from an EMBL/GenBank/DDBJ whole genome shotgun (WGS) entry which is preliminary data.</text>
</comment>
<keyword evidence="3" id="KW-1005">Bacterial flagellum biogenesis</keyword>
<name>A0ABU8JD10_9GAMM</name>
<keyword evidence="5" id="KW-0966">Cell projection</keyword>